<organism evidence="1">
    <name type="scientific">Myoviridae sp. ctino4</name>
    <dbReference type="NCBI Taxonomy" id="2826686"/>
    <lineage>
        <taxon>Viruses</taxon>
        <taxon>Duplodnaviria</taxon>
        <taxon>Heunggongvirae</taxon>
        <taxon>Uroviricota</taxon>
        <taxon>Caudoviricetes</taxon>
    </lineage>
</organism>
<proteinExistence type="predicted"/>
<name>A0A8S5MU47_9CAUD</name>
<protein>
    <submittedName>
        <fullName evidence="1">Periplakin</fullName>
    </submittedName>
</protein>
<sequence>MENIRKPQILIQTDGITNTKLFIDGKELPGVAGVRFSQSYKENKGLPVLQIELKATNVTLDAKMLPALPEPYKGQYISISRLLASGVIPKDKMVELCRENGIELVLDTP</sequence>
<accession>A0A8S5MU47</accession>
<evidence type="ECO:0000313" key="1">
    <source>
        <dbReference type="EMBL" id="DAD85650.1"/>
    </source>
</evidence>
<dbReference type="EMBL" id="BK014985">
    <property type="protein sequence ID" value="DAD85650.1"/>
    <property type="molecule type" value="Genomic_DNA"/>
</dbReference>
<reference evidence="1" key="1">
    <citation type="journal article" date="2021" name="Proc. Natl. Acad. Sci. U.S.A.">
        <title>A Catalog of Tens of Thousands of Viruses from Human Metagenomes Reveals Hidden Associations with Chronic Diseases.</title>
        <authorList>
            <person name="Tisza M.J."/>
            <person name="Buck C.B."/>
        </authorList>
    </citation>
    <scope>NUCLEOTIDE SEQUENCE</scope>
    <source>
        <strain evidence="1">Ctino4</strain>
    </source>
</reference>